<feature type="transmembrane region" description="Helical" evidence="2">
    <location>
        <begin position="287"/>
        <end position="308"/>
    </location>
</feature>
<name>B0DSL7_LACBS</name>
<evidence type="ECO:0000313" key="3">
    <source>
        <dbReference type="EMBL" id="EDR02258.1"/>
    </source>
</evidence>
<keyword evidence="4" id="KW-1185">Reference proteome</keyword>
<feature type="transmembrane region" description="Helical" evidence="2">
    <location>
        <begin position="432"/>
        <end position="453"/>
    </location>
</feature>
<evidence type="ECO:0000256" key="1">
    <source>
        <dbReference type="SAM" id="MobiDB-lite"/>
    </source>
</evidence>
<feature type="transmembrane region" description="Helical" evidence="2">
    <location>
        <begin position="219"/>
        <end position="236"/>
    </location>
</feature>
<reference evidence="3 4" key="1">
    <citation type="journal article" date="2008" name="Nature">
        <title>The genome of Laccaria bicolor provides insights into mycorrhizal symbiosis.</title>
        <authorList>
            <person name="Martin F."/>
            <person name="Aerts A."/>
            <person name="Ahren D."/>
            <person name="Brun A."/>
            <person name="Danchin E.G.J."/>
            <person name="Duchaussoy F."/>
            <person name="Gibon J."/>
            <person name="Kohler A."/>
            <person name="Lindquist E."/>
            <person name="Pereda V."/>
            <person name="Salamov A."/>
            <person name="Shapiro H.J."/>
            <person name="Wuyts J."/>
            <person name="Blaudez D."/>
            <person name="Buee M."/>
            <person name="Brokstein P."/>
            <person name="Canbaeck B."/>
            <person name="Cohen D."/>
            <person name="Courty P.E."/>
            <person name="Coutinho P.M."/>
            <person name="Delaruelle C."/>
            <person name="Detter J.C."/>
            <person name="Deveau A."/>
            <person name="DiFazio S."/>
            <person name="Duplessis S."/>
            <person name="Fraissinet-Tachet L."/>
            <person name="Lucic E."/>
            <person name="Frey-Klett P."/>
            <person name="Fourrey C."/>
            <person name="Feussner I."/>
            <person name="Gay G."/>
            <person name="Grimwood J."/>
            <person name="Hoegger P.J."/>
            <person name="Jain P."/>
            <person name="Kilaru S."/>
            <person name="Labbe J."/>
            <person name="Lin Y.C."/>
            <person name="Legue V."/>
            <person name="Le Tacon F."/>
            <person name="Marmeisse R."/>
            <person name="Melayah D."/>
            <person name="Montanini B."/>
            <person name="Muratet M."/>
            <person name="Nehls U."/>
            <person name="Niculita-Hirzel H."/>
            <person name="Oudot-Le Secq M.P."/>
            <person name="Peter M."/>
            <person name="Quesneville H."/>
            <person name="Rajashekar B."/>
            <person name="Reich M."/>
            <person name="Rouhier N."/>
            <person name="Schmutz J."/>
            <person name="Yin T."/>
            <person name="Chalot M."/>
            <person name="Henrissat B."/>
            <person name="Kuees U."/>
            <person name="Lucas S."/>
            <person name="Van de Peer Y."/>
            <person name="Podila G.K."/>
            <person name="Polle A."/>
            <person name="Pukkila P.J."/>
            <person name="Richardson P.M."/>
            <person name="Rouze P."/>
            <person name="Sanders I.R."/>
            <person name="Stajich J.E."/>
            <person name="Tunlid A."/>
            <person name="Tuskan G."/>
            <person name="Grigoriev I.V."/>
        </authorList>
    </citation>
    <scope>NUCLEOTIDE SEQUENCE [LARGE SCALE GENOMIC DNA]</scope>
    <source>
        <strain evidence="4">S238N-H82 / ATCC MYA-4686</strain>
    </source>
</reference>
<dbReference type="RefSeq" id="XP_001886935.1">
    <property type="nucleotide sequence ID" value="XM_001886900.1"/>
</dbReference>
<feature type="compositionally biased region" description="Low complexity" evidence="1">
    <location>
        <begin position="31"/>
        <end position="48"/>
    </location>
</feature>
<evidence type="ECO:0000256" key="2">
    <source>
        <dbReference type="SAM" id="Phobius"/>
    </source>
</evidence>
<feature type="transmembrane region" description="Helical" evidence="2">
    <location>
        <begin position="403"/>
        <end position="426"/>
    </location>
</feature>
<sequence>MAAPPAPSRTRPSALIMPSDDDDRTHNRRLSTSSSGSFASAPNSPTAALSALDSSAPLILVHEPDEDDTPFDFSDDEDQGDELVSPIFEIRKASIPPLPPSIVFLYLLTPYLKLGALSIINAQLPLKYGLSSLLVFAALSALARQLWYMLARYLRKADLTDIVLDAFAKGRGKDRRREILRYVVRAGTGLLSVLTASMYLRQSIDILLPFISTKLGPHITRLILTIPFALVVSYLSSAETLASKKVVYANWLSIGTYLSWLCCISIARSQGLLGTGASWIAGGKFWQVTSTISFAFCASSTLPLYASLKSVPYQITTAKTPRSRSFRVLSLFAVVTAVLLLLPPVLFAAFPSTPATMSPLLPQVIPTPHTLQIISASLSSATLILGIPALIVTTPALPLPERIARTAIFNISRTLILTIVVLLALSPPDASTLLNIVLVVMTLTSTYFLPAFFHISIHIFKRPLAIVVPRTPLLQTPSHSQTSLPPMPNASPRAVHDDLLLRKERALQKRQFRKRIVWDVGAWVLLGASVTWVAGAVCDVLGMW</sequence>
<dbReference type="OrthoDB" id="3259324at2759"/>
<dbReference type="InParanoid" id="B0DSL7"/>
<dbReference type="EMBL" id="DS547131">
    <property type="protein sequence ID" value="EDR02258.1"/>
    <property type="molecule type" value="Genomic_DNA"/>
</dbReference>
<dbReference type="Proteomes" id="UP000001194">
    <property type="component" value="Unassembled WGS sequence"/>
</dbReference>
<feature type="transmembrane region" description="Helical" evidence="2">
    <location>
        <begin position="328"/>
        <end position="350"/>
    </location>
</feature>
<keyword evidence="2" id="KW-0812">Transmembrane</keyword>
<protein>
    <submittedName>
        <fullName evidence="3">Predicted protein</fullName>
    </submittedName>
</protein>
<feature type="region of interest" description="Disordered" evidence="1">
    <location>
        <begin position="1"/>
        <end position="48"/>
    </location>
</feature>
<feature type="transmembrane region" description="Helical" evidence="2">
    <location>
        <begin position="101"/>
        <end position="122"/>
    </location>
</feature>
<feature type="transmembrane region" description="Helical" evidence="2">
    <location>
        <begin position="179"/>
        <end position="199"/>
    </location>
</feature>
<dbReference type="STRING" id="486041.B0DSL7"/>
<evidence type="ECO:0000313" key="4">
    <source>
        <dbReference type="Proteomes" id="UP000001194"/>
    </source>
</evidence>
<feature type="transmembrane region" description="Helical" evidence="2">
    <location>
        <begin position="248"/>
        <end position="267"/>
    </location>
</feature>
<organism evidence="4">
    <name type="scientific">Laccaria bicolor (strain S238N-H82 / ATCC MYA-4686)</name>
    <name type="common">Bicoloured deceiver</name>
    <name type="synonym">Laccaria laccata var. bicolor</name>
    <dbReference type="NCBI Taxonomy" id="486041"/>
    <lineage>
        <taxon>Eukaryota</taxon>
        <taxon>Fungi</taxon>
        <taxon>Dikarya</taxon>
        <taxon>Basidiomycota</taxon>
        <taxon>Agaricomycotina</taxon>
        <taxon>Agaricomycetes</taxon>
        <taxon>Agaricomycetidae</taxon>
        <taxon>Agaricales</taxon>
        <taxon>Agaricineae</taxon>
        <taxon>Hydnangiaceae</taxon>
        <taxon>Laccaria</taxon>
    </lineage>
</organism>
<keyword evidence="2" id="KW-0472">Membrane</keyword>
<accession>B0DSL7</accession>
<dbReference type="KEGG" id="lbc:LACBIDRAFT_309593"/>
<gene>
    <name evidence="3" type="ORF">LACBIDRAFT_309593</name>
</gene>
<proteinExistence type="predicted"/>
<feature type="transmembrane region" description="Helical" evidence="2">
    <location>
        <begin position="370"/>
        <end position="391"/>
    </location>
</feature>
<dbReference type="GeneID" id="6082730"/>
<dbReference type="HOGENOM" id="CLU_028680_0_0_1"/>
<dbReference type="AlphaFoldDB" id="B0DSL7"/>
<keyword evidence="2" id="KW-1133">Transmembrane helix</keyword>
<feature type="transmembrane region" description="Helical" evidence="2">
    <location>
        <begin position="516"/>
        <end position="537"/>
    </location>
</feature>
<feature type="transmembrane region" description="Helical" evidence="2">
    <location>
        <begin position="128"/>
        <end position="147"/>
    </location>
</feature>